<accession>A0A6A6CRL8</accession>
<keyword evidence="2" id="KW-1185">Reference proteome</keyword>
<dbReference type="Proteomes" id="UP000799537">
    <property type="component" value="Unassembled WGS sequence"/>
</dbReference>
<dbReference type="AlphaFoldDB" id="A0A6A6CRL8"/>
<evidence type="ECO:0000313" key="2">
    <source>
        <dbReference type="Proteomes" id="UP000799537"/>
    </source>
</evidence>
<proteinExistence type="predicted"/>
<reference evidence="1" key="1">
    <citation type="journal article" date="2020" name="Stud. Mycol.">
        <title>101 Dothideomycetes genomes: a test case for predicting lifestyles and emergence of pathogens.</title>
        <authorList>
            <person name="Haridas S."/>
            <person name="Albert R."/>
            <person name="Binder M."/>
            <person name="Bloem J."/>
            <person name="Labutti K."/>
            <person name="Salamov A."/>
            <person name="Andreopoulos B."/>
            <person name="Baker S."/>
            <person name="Barry K."/>
            <person name="Bills G."/>
            <person name="Bluhm B."/>
            <person name="Cannon C."/>
            <person name="Castanera R."/>
            <person name="Culley D."/>
            <person name="Daum C."/>
            <person name="Ezra D."/>
            <person name="Gonzalez J."/>
            <person name="Henrissat B."/>
            <person name="Kuo A."/>
            <person name="Liang C."/>
            <person name="Lipzen A."/>
            <person name="Lutzoni F."/>
            <person name="Magnuson J."/>
            <person name="Mondo S."/>
            <person name="Nolan M."/>
            <person name="Ohm R."/>
            <person name="Pangilinan J."/>
            <person name="Park H.-J."/>
            <person name="Ramirez L."/>
            <person name="Alfaro M."/>
            <person name="Sun H."/>
            <person name="Tritt A."/>
            <person name="Yoshinaga Y."/>
            <person name="Zwiers L.-H."/>
            <person name="Turgeon B."/>
            <person name="Goodwin S."/>
            <person name="Spatafora J."/>
            <person name="Crous P."/>
            <person name="Grigoriev I."/>
        </authorList>
    </citation>
    <scope>NUCLEOTIDE SEQUENCE</scope>
    <source>
        <strain evidence="1">ATCC 36951</strain>
    </source>
</reference>
<dbReference type="RefSeq" id="XP_033669707.1">
    <property type="nucleotide sequence ID" value="XM_033805575.1"/>
</dbReference>
<dbReference type="EMBL" id="ML993589">
    <property type="protein sequence ID" value="KAF2168818.1"/>
    <property type="molecule type" value="Genomic_DNA"/>
</dbReference>
<evidence type="ECO:0000313" key="1">
    <source>
        <dbReference type="EMBL" id="KAF2168818.1"/>
    </source>
</evidence>
<organism evidence="1 2">
    <name type="scientific">Zasmidium cellare ATCC 36951</name>
    <dbReference type="NCBI Taxonomy" id="1080233"/>
    <lineage>
        <taxon>Eukaryota</taxon>
        <taxon>Fungi</taxon>
        <taxon>Dikarya</taxon>
        <taxon>Ascomycota</taxon>
        <taxon>Pezizomycotina</taxon>
        <taxon>Dothideomycetes</taxon>
        <taxon>Dothideomycetidae</taxon>
        <taxon>Mycosphaerellales</taxon>
        <taxon>Mycosphaerellaceae</taxon>
        <taxon>Zasmidium</taxon>
    </lineage>
</organism>
<dbReference type="GeneID" id="54558847"/>
<name>A0A6A6CRL8_ZASCE</name>
<gene>
    <name evidence="1" type="ORF">M409DRAFT_20834</name>
</gene>
<sequence length="289" mass="33139">MSFRLSDEDQRRLCEELRKLTGATNPRWVGSRKRGRNHQHVITASLTLAGNPLRYFYGVFLKGQCAENQWSRFKFEGDVQDFLAWHMPESDPWFCDMNGSRYLETLNQPSDDPEIEFPTRRLLLRRDQEREPPKALVSPHTIDVSLASTPSKDGKAHILRLPREVRDLCYDHLRLDTLVVISRRDLTVIGGANAGFVFYDTPFEHPRTQHLLRADDRLGYINLILDFKGQNRGDNAVHQLDLAYCCFQTIWTSEQEALEQELPPVNANEMGLWVMPLLGAGKEGSGSSK</sequence>
<protein>
    <submittedName>
        <fullName evidence="1">Uncharacterized protein</fullName>
    </submittedName>
</protein>